<dbReference type="PANTHER" id="PTHR36091">
    <property type="entry name" value="ALTERED INHERITANCE OF MITOCHONDRIA PROTEIN 9, MITOCHONDRIAL"/>
    <property type="match status" value="1"/>
</dbReference>
<dbReference type="InterPro" id="IPR011009">
    <property type="entry name" value="Kinase-like_dom_sf"/>
</dbReference>
<evidence type="ECO:0000313" key="7">
    <source>
        <dbReference type="EMBL" id="KAF2280534.1"/>
    </source>
</evidence>
<organism evidence="7 8">
    <name type="scientific">Westerdykella ornata</name>
    <dbReference type="NCBI Taxonomy" id="318751"/>
    <lineage>
        <taxon>Eukaryota</taxon>
        <taxon>Fungi</taxon>
        <taxon>Dikarya</taxon>
        <taxon>Ascomycota</taxon>
        <taxon>Pezizomycotina</taxon>
        <taxon>Dothideomycetes</taxon>
        <taxon>Pleosporomycetidae</taxon>
        <taxon>Pleosporales</taxon>
        <taxon>Sporormiaceae</taxon>
        <taxon>Westerdykella</taxon>
    </lineage>
</organism>
<keyword evidence="5" id="KW-0496">Mitochondrion</keyword>
<reference evidence="7" key="1">
    <citation type="journal article" date="2020" name="Stud. Mycol.">
        <title>101 Dothideomycetes genomes: a test case for predicting lifestyles and emergence of pathogens.</title>
        <authorList>
            <person name="Haridas S."/>
            <person name="Albert R."/>
            <person name="Binder M."/>
            <person name="Bloem J."/>
            <person name="Labutti K."/>
            <person name="Salamov A."/>
            <person name="Andreopoulos B."/>
            <person name="Baker S."/>
            <person name="Barry K."/>
            <person name="Bills G."/>
            <person name="Bluhm B."/>
            <person name="Cannon C."/>
            <person name="Castanera R."/>
            <person name="Culley D."/>
            <person name="Daum C."/>
            <person name="Ezra D."/>
            <person name="Gonzalez J."/>
            <person name="Henrissat B."/>
            <person name="Kuo A."/>
            <person name="Liang C."/>
            <person name="Lipzen A."/>
            <person name="Lutzoni F."/>
            <person name="Magnuson J."/>
            <person name="Mondo S."/>
            <person name="Nolan M."/>
            <person name="Ohm R."/>
            <person name="Pangilinan J."/>
            <person name="Park H.-J."/>
            <person name="Ramirez L."/>
            <person name="Alfaro M."/>
            <person name="Sun H."/>
            <person name="Tritt A."/>
            <person name="Yoshinaga Y."/>
            <person name="Zwiers L.-H."/>
            <person name="Turgeon B."/>
            <person name="Goodwin S."/>
            <person name="Spatafora J."/>
            <person name="Crous P."/>
            <person name="Grigoriev I."/>
        </authorList>
    </citation>
    <scope>NUCLEOTIDE SEQUENCE</scope>
    <source>
        <strain evidence="7">CBS 379.55</strain>
    </source>
</reference>
<evidence type="ECO:0000256" key="6">
    <source>
        <dbReference type="ARBA" id="ARBA00031849"/>
    </source>
</evidence>
<dbReference type="Proteomes" id="UP000800097">
    <property type="component" value="Unassembled WGS sequence"/>
</dbReference>
<evidence type="ECO:0000256" key="3">
    <source>
        <dbReference type="ARBA" id="ARBA00016197"/>
    </source>
</evidence>
<protein>
    <recommendedName>
        <fullName evidence="3">Altered inheritance of mitochondria protein 9, mitochondrial</fullName>
    </recommendedName>
    <alternativeName>
        <fullName evidence="6">Found in mitochondrial proteome protein 29</fullName>
    </alternativeName>
</protein>
<proteinExistence type="inferred from homology"/>
<evidence type="ECO:0000256" key="4">
    <source>
        <dbReference type="ARBA" id="ARBA00022946"/>
    </source>
</evidence>
<dbReference type="PANTHER" id="PTHR36091:SF1">
    <property type="entry name" value="ALTERED INHERITANCE OF MITOCHONDRIA PROTEIN 9, MITOCHONDRIAL"/>
    <property type="match status" value="1"/>
</dbReference>
<dbReference type="GO" id="GO:0005739">
    <property type="term" value="C:mitochondrion"/>
    <property type="evidence" value="ECO:0007669"/>
    <property type="project" value="UniProtKB-SubCell"/>
</dbReference>
<accession>A0A6A6JWF8</accession>
<comment type="similarity">
    <text evidence="2">Belongs to the AIM9 family.</text>
</comment>
<evidence type="ECO:0000256" key="5">
    <source>
        <dbReference type="ARBA" id="ARBA00023128"/>
    </source>
</evidence>
<sequence length="539" mass="62082">MPVLRKELEDGTEQDVTEEELFKFTRYRWLHDEPSQLAARYRKFNVPALVNVAVAAAGNGSRHFDNPMQLDDEGVKLLKLLEGQHNKAFLLTTDNGGEVVARVPNPNARPPFYTTASEVATRDFVRRIFPVPVPGVKAYSCNADNPVGAEYIIEEKAPGERLSKFWDELSYGMQEVIMREILTFETKLTSAIFYGDGCLYFRDDLVGKSAKSMEVEVAYIAREWLLDFDYSVTKDYVLGPSLAADLWQDKLRINTLGHMIALARNEQEWTRKLAKPQINPYLGTYESPNEYMALLQKYIDLLPHLWLPPLRSEFALRNLNPENIFVDPETMRLTSVIGWQGAFISEAYFHHVYPPFLKGQAHPLYLYDTLTKSMHESTWTATHFRHRDRLVNPAKYVTGAYETDNVPLFRQSLLELRNCDWSQLKSYNSSSTRFPISFSQEKLRAHSEAWEAHQALATWIHGYSDFFKVLPHGGMVPAEDYEVYVESNRLFKAGFMEDHGPTTDLEEAFYSRMWPWQDTELRHADYPPAEAVPHLISGR</sequence>
<evidence type="ECO:0000313" key="8">
    <source>
        <dbReference type="Proteomes" id="UP000800097"/>
    </source>
</evidence>
<evidence type="ECO:0000256" key="1">
    <source>
        <dbReference type="ARBA" id="ARBA00004173"/>
    </source>
</evidence>
<evidence type="ECO:0000256" key="2">
    <source>
        <dbReference type="ARBA" id="ARBA00005543"/>
    </source>
</evidence>
<gene>
    <name evidence="7" type="ORF">EI97DRAFT_455423</name>
</gene>
<comment type="subcellular location">
    <subcellularLocation>
        <location evidence="1">Mitochondrion</location>
    </subcellularLocation>
</comment>
<dbReference type="InterPro" id="IPR051035">
    <property type="entry name" value="Mito_inheritance_9"/>
</dbReference>
<dbReference type="RefSeq" id="XP_033658072.1">
    <property type="nucleotide sequence ID" value="XM_033800643.1"/>
</dbReference>
<dbReference type="EMBL" id="ML986485">
    <property type="protein sequence ID" value="KAF2280534.1"/>
    <property type="molecule type" value="Genomic_DNA"/>
</dbReference>
<name>A0A6A6JWF8_WESOR</name>
<keyword evidence="8" id="KW-1185">Reference proteome</keyword>
<dbReference type="SUPFAM" id="SSF56112">
    <property type="entry name" value="Protein kinase-like (PK-like)"/>
    <property type="match status" value="1"/>
</dbReference>
<keyword evidence="4" id="KW-0809">Transit peptide</keyword>
<dbReference type="AlphaFoldDB" id="A0A6A6JWF8"/>
<dbReference type="OrthoDB" id="2831558at2759"/>
<dbReference type="GeneID" id="54553818"/>